<proteinExistence type="predicted"/>
<keyword evidence="3" id="KW-1185">Reference proteome</keyword>
<sequence length="119" mass="13057">MSTTEELLQSNLHEVFSEEDPGRRWAAIERTYTEDVTFIDPDGRFVGWQALNDQAQRLLDGPLKGLVFEEDGPGYVGPDTAALPWRVGPPGKPPVSRGIDVVTIRDGKLSVVRTLLAPG</sequence>
<feature type="domain" description="SnoaL-like" evidence="1">
    <location>
        <begin position="23"/>
        <end position="110"/>
    </location>
</feature>
<dbReference type="Gene3D" id="3.10.450.50">
    <property type="match status" value="1"/>
</dbReference>
<dbReference type="SUPFAM" id="SSF54427">
    <property type="entry name" value="NTF2-like"/>
    <property type="match status" value="1"/>
</dbReference>
<name>A0ABQ4BZF5_9ACTN</name>
<accession>A0ABQ4BZF5</accession>
<dbReference type="InterPro" id="IPR032710">
    <property type="entry name" value="NTF2-like_dom_sf"/>
</dbReference>
<gene>
    <name evidence="2" type="ORF">Air01nite_20030</name>
</gene>
<comment type="caution">
    <text evidence="2">The sequence shown here is derived from an EMBL/GenBank/DDBJ whole genome shotgun (WGS) entry which is preliminary data.</text>
</comment>
<dbReference type="EMBL" id="BONC01000010">
    <property type="protein sequence ID" value="GIF55908.1"/>
    <property type="molecule type" value="Genomic_DNA"/>
</dbReference>
<dbReference type="Proteomes" id="UP000624325">
    <property type="component" value="Unassembled WGS sequence"/>
</dbReference>
<dbReference type="RefSeq" id="WP_203701700.1">
    <property type="nucleotide sequence ID" value="NZ_BAAALU010000001.1"/>
</dbReference>
<dbReference type="InterPro" id="IPR037401">
    <property type="entry name" value="SnoaL-like"/>
</dbReference>
<evidence type="ECO:0000259" key="1">
    <source>
        <dbReference type="Pfam" id="PF12680"/>
    </source>
</evidence>
<organism evidence="2 3">
    <name type="scientific">Asanoa iriomotensis</name>
    <dbReference type="NCBI Taxonomy" id="234613"/>
    <lineage>
        <taxon>Bacteria</taxon>
        <taxon>Bacillati</taxon>
        <taxon>Actinomycetota</taxon>
        <taxon>Actinomycetes</taxon>
        <taxon>Micromonosporales</taxon>
        <taxon>Micromonosporaceae</taxon>
        <taxon>Asanoa</taxon>
    </lineage>
</organism>
<evidence type="ECO:0000313" key="2">
    <source>
        <dbReference type="EMBL" id="GIF55908.1"/>
    </source>
</evidence>
<evidence type="ECO:0000313" key="3">
    <source>
        <dbReference type="Proteomes" id="UP000624325"/>
    </source>
</evidence>
<reference evidence="2 3" key="1">
    <citation type="submission" date="2021-01" db="EMBL/GenBank/DDBJ databases">
        <title>Whole genome shotgun sequence of Asanoa iriomotensis NBRC 100142.</title>
        <authorList>
            <person name="Komaki H."/>
            <person name="Tamura T."/>
        </authorList>
    </citation>
    <scope>NUCLEOTIDE SEQUENCE [LARGE SCALE GENOMIC DNA]</scope>
    <source>
        <strain evidence="2 3">NBRC 100142</strain>
    </source>
</reference>
<protein>
    <recommendedName>
        <fullName evidence="1">SnoaL-like domain-containing protein</fullName>
    </recommendedName>
</protein>
<dbReference type="Pfam" id="PF12680">
    <property type="entry name" value="SnoaL_2"/>
    <property type="match status" value="1"/>
</dbReference>